<protein>
    <submittedName>
        <fullName evidence="1">Uncharacterized protein</fullName>
    </submittedName>
</protein>
<name>G3HJ62_CRIGR</name>
<accession>G3HJ62</accession>
<dbReference type="EMBL" id="JH000424">
    <property type="protein sequence ID" value="EGV92330.1"/>
    <property type="molecule type" value="Genomic_DNA"/>
</dbReference>
<dbReference type="InParanoid" id="G3HJ62"/>
<organism evidence="1 2">
    <name type="scientific">Cricetulus griseus</name>
    <name type="common">Chinese hamster</name>
    <name type="synonym">Cricetulus barabensis griseus</name>
    <dbReference type="NCBI Taxonomy" id="10029"/>
    <lineage>
        <taxon>Eukaryota</taxon>
        <taxon>Metazoa</taxon>
        <taxon>Chordata</taxon>
        <taxon>Craniata</taxon>
        <taxon>Vertebrata</taxon>
        <taxon>Euteleostomi</taxon>
        <taxon>Mammalia</taxon>
        <taxon>Eutheria</taxon>
        <taxon>Euarchontoglires</taxon>
        <taxon>Glires</taxon>
        <taxon>Rodentia</taxon>
        <taxon>Myomorpha</taxon>
        <taxon>Muroidea</taxon>
        <taxon>Cricetidae</taxon>
        <taxon>Cricetinae</taxon>
        <taxon>Cricetulus</taxon>
    </lineage>
</organism>
<gene>
    <name evidence="1" type="ORF">I79_010696</name>
</gene>
<dbReference type="AlphaFoldDB" id="G3HJ62"/>
<dbReference type="Proteomes" id="UP000001075">
    <property type="component" value="Unassembled WGS sequence"/>
</dbReference>
<sequence length="126" mass="13629">MEFFPKAYARGPSQLWLCSGTLLPTSCGPSRPALLTQTSVLSGTICRVFSFCPAILLRGSPLHPPRSSCEPLQLAVPRCFRCTSLHAAGTWPGQAQGEQRVRLPPPAGELDEDWILPLGRLSCPSN</sequence>
<evidence type="ECO:0000313" key="1">
    <source>
        <dbReference type="EMBL" id="EGV92330.1"/>
    </source>
</evidence>
<proteinExistence type="predicted"/>
<evidence type="ECO:0000313" key="2">
    <source>
        <dbReference type="Proteomes" id="UP000001075"/>
    </source>
</evidence>
<reference evidence="2" key="1">
    <citation type="journal article" date="2011" name="Nat. Biotechnol.">
        <title>The genomic sequence of the Chinese hamster ovary (CHO)-K1 cell line.</title>
        <authorList>
            <person name="Xu X."/>
            <person name="Nagarajan H."/>
            <person name="Lewis N.E."/>
            <person name="Pan S."/>
            <person name="Cai Z."/>
            <person name="Liu X."/>
            <person name="Chen W."/>
            <person name="Xie M."/>
            <person name="Wang W."/>
            <person name="Hammond S."/>
            <person name="Andersen M.R."/>
            <person name="Neff N."/>
            <person name="Passarelli B."/>
            <person name="Koh W."/>
            <person name="Fan H.C."/>
            <person name="Wang J."/>
            <person name="Gui Y."/>
            <person name="Lee K.H."/>
            <person name="Betenbaugh M.J."/>
            <person name="Quake S.R."/>
            <person name="Famili I."/>
            <person name="Palsson B.O."/>
            <person name="Wang J."/>
        </authorList>
    </citation>
    <scope>NUCLEOTIDE SEQUENCE [LARGE SCALE GENOMIC DNA]</scope>
    <source>
        <strain evidence="2">CHO K1 cell line</strain>
    </source>
</reference>